<name>A0A1H5RMU5_9BACT</name>
<dbReference type="RefSeq" id="WP_103922758.1">
    <property type="nucleotide sequence ID" value="NZ_BBFN01000031.1"/>
</dbReference>
<reference evidence="2" key="1">
    <citation type="submission" date="2016-10" db="EMBL/GenBank/DDBJ databases">
        <authorList>
            <person name="Varghese N."/>
            <person name="Submissions S."/>
        </authorList>
    </citation>
    <scope>NUCLEOTIDE SEQUENCE [LARGE SCALE GENOMIC DNA]</scope>
    <source>
        <strain evidence="2">DSM 17298</strain>
    </source>
</reference>
<evidence type="ECO:0000313" key="1">
    <source>
        <dbReference type="EMBL" id="SEF39682.1"/>
    </source>
</evidence>
<organism evidence="1 2">
    <name type="scientific">Algoriphagus boritolerans DSM 17298 = JCM 18970</name>
    <dbReference type="NCBI Taxonomy" id="1120964"/>
    <lineage>
        <taxon>Bacteria</taxon>
        <taxon>Pseudomonadati</taxon>
        <taxon>Bacteroidota</taxon>
        <taxon>Cytophagia</taxon>
        <taxon>Cytophagales</taxon>
        <taxon>Cyclobacteriaceae</taxon>
        <taxon>Algoriphagus</taxon>
    </lineage>
</organism>
<protein>
    <submittedName>
        <fullName evidence="1">Uncharacterized protein</fullName>
    </submittedName>
</protein>
<dbReference type="EMBL" id="FNVR01000001">
    <property type="protein sequence ID" value="SEF39682.1"/>
    <property type="molecule type" value="Genomic_DNA"/>
</dbReference>
<keyword evidence="2" id="KW-1185">Reference proteome</keyword>
<gene>
    <name evidence="1" type="ORF">SAMN03080598_00005</name>
</gene>
<accession>A0A1H5RMU5</accession>
<dbReference type="STRING" id="1120964.GCA_001313265_05174"/>
<dbReference type="AlphaFoldDB" id="A0A1H5RMU5"/>
<proteinExistence type="predicted"/>
<sequence length="68" mass="7750">MGTKEQLKEERDRIVKGLEETYRKLVIFKKSKKSPMIVVRNGKIVEVDANEILPTTSYKRSAGTLPNS</sequence>
<dbReference type="Proteomes" id="UP000236736">
    <property type="component" value="Unassembled WGS sequence"/>
</dbReference>
<evidence type="ECO:0000313" key="2">
    <source>
        <dbReference type="Proteomes" id="UP000236736"/>
    </source>
</evidence>
<dbReference type="OrthoDB" id="886830at2"/>